<name>A0A6A5G4L2_CAERE</name>
<feature type="compositionally biased region" description="Low complexity" evidence="1">
    <location>
        <begin position="178"/>
        <end position="191"/>
    </location>
</feature>
<feature type="region of interest" description="Disordered" evidence="1">
    <location>
        <begin position="170"/>
        <end position="191"/>
    </location>
</feature>
<evidence type="ECO:0000256" key="2">
    <source>
        <dbReference type="SAM" id="SignalP"/>
    </source>
</evidence>
<evidence type="ECO:0000256" key="1">
    <source>
        <dbReference type="SAM" id="MobiDB-lite"/>
    </source>
</evidence>
<dbReference type="CTD" id="9813718"/>
<dbReference type="KEGG" id="crq:GCK72_026212"/>
<proteinExistence type="predicted"/>
<organism evidence="3 4">
    <name type="scientific">Caenorhabditis remanei</name>
    <name type="common">Caenorhabditis vulgaris</name>
    <dbReference type="NCBI Taxonomy" id="31234"/>
    <lineage>
        <taxon>Eukaryota</taxon>
        <taxon>Metazoa</taxon>
        <taxon>Ecdysozoa</taxon>
        <taxon>Nematoda</taxon>
        <taxon>Chromadorea</taxon>
        <taxon>Rhabditida</taxon>
        <taxon>Rhabditina</taxon>
        <taxon>Rhabditomorpha</taxon>
        <taxon>Rhabditoidea</taxon>
        <taxon>Rhabditidae</taxon>
        <taxon>Peloderinae</taxon>
        <taxon>Caenorhabditis</taxon>
    </lineage>
</organism>
<dbReference type="GeneID" id="9813718"/>
<dbReference type="Proteomes" id="UP000483820">
    <property type="component" value="Chromosome X"/>
</dbReference>
<evidence type="ECO:0000313" key="3">
    <source>
        <dbReference type="EMBL" id="KAF1749743.1"/>
    </source>
</evidence>
<sequence length="422" mass="47893">MNVLKIIFLLLFTIGASLARPREPTWGFAEFWGSFRCHIAETWCLSLTYVERDTLVDDVVYEMPNVCRNGSRVLEHFLRTNVLHTESSVLLDDFSLGINMIHNCSVFGTTYEADHNFEVQHFMEKCVGYKYGIDLRDLGSESSLDISSNFELPQKDTIWGKRPPVFPSDSCVWREKTTPSTPTTPTTTAPTTSTVTSLFDYLRRNCPETDIANYKNSVVIASSLDDSGLPEPPRSLVHTFRYRSINHSDSDSTMSSTTNTSKFSLSHNRILHSTALEMATDVLPTSAFIRTMTHVVKMKSSSSQIKAKNGPYSYTTTAKPDNHLHREFYNPQFFLIEGSSKRESHVFFKEAGKKARERVEKLRRSNNASQCCFTTMRNFGFNRPLPVLNKNGGAVFPKVQPRMQSTQQMTKRNGRPDVITLD</sequence>
<comment type="caution">
    <text evidence="3">The sequence shown here is derived from an EMBL/GenBank/DDBJ whole genome shotgun (WGS) entry which is preliminary data.</text>
</comment>
<evidence type="ECO:0000313" key="4">
    <source>
        <dbReference type="Proteomes" id="UP000483820"/>
    </source>
</evidence>
<protein>
    <submittedName>
        <fullName evidence="3">Uncharacterized protein</fullName>
    </submittedName>
</protein>
<gene>
    <name evidence="3" type="ORF">GCK72_026212</name>
</gene>
<dbReference type="AlphaFoldDB" id="A0A6A5G4L2"/>
<dbReference type="RefSeq" id="XP_003101900.2">
    <property type="nucleotide sequence ID" value="XM_003101852.2"/>
</dbReference>
<reference evidence="3 4" key="1">
    <citation type="submission" date="2019-12" db="EMBL/GenBank/DDBJ databases">
        <title>Chromosome-level assembly of the Caenorhabditis remanei genome.</title>
        <authorList>
            <person name="Teterina A.A."/>
            <person name="Willis J.H."/>
            <person name="Phillips P.C."/>
        </authorList>
    </citation>
    <scope>NUCLEOTIDE SEQUENCE [LARGE SCALE GENOMIC DNA]</scope>
    <source>
        <strain evidence="3 4">PX506</strain>
        <tissue evidence="3">Whole organism</tissue>
    </source>
</reference>
<feature type="signal peptide" evidence="2">
    <location>
        <begin position="1"/>
        <end position="19"/>
    </location>
</feature>
<feature type="chain" id="PRO_5025481740" evidence="2">
    <location>
        <begin position="20"/>
        <end position="422"/>
    </location>
</feature>
<accession>A0A6A5G4L2</accession>
<dbReference type="EMBL" id="WUAV01000006">
    <property type="protein sequence ID" value="KAF1749743.1"/>
    <property type="molecule type" value="Genomic_DNA"/>
</dbReference>
<keyword evidence="2" id="KW-0732">Signal</keyword>